<dbReference type="Pfam" id="PF09994">
    <property type="entry name" value="T6SS_Tle1-like_cat"/>
    <property type="match status" value="1"/>
</dbReference>
<comment type="caution">
    <text evidence="2">The sequence shown here is derived from an EMBL/GenBank/DDBJ whole genome shotgun (WGS) entry which is preliminary data.</text>
</comment>
<accession>A0ABN2N6Z3</accession>
<dbReference type="InterPro" id="IPR029058">
    <property type="entry name" value="AB_hydrolase_fold"/>
</dbReference>
<dbReference type="Gene3D" id="2.60.120.430">
    <property type="entry name" value="Galactose-binding lectin"/>
    <property type="match status" value="1"/>
</dbReference>
<evidence type="ECO:0000313" key="2">
    <source>
        <dbReference type="EMBL" id="GAA1855751.1"/>
    </source>
</evidence>
<dbReference type="InterPro" id="IPR018712">
    <property type="entry name" value="Tle1-like_cat"/>
</dbReference>
<name>A0ABN2N6Z3_9PSEU</name>
<gene>
    <name evidence="2" type="ORF">GCM10009836_39880</name>
</gene>
<dbReference type="EMBL" id="BAAAQK010000012">
    <property type="protein sequence ID" value="GAA1855751.1"/>
    <property type="molecule type" value="Genomic_DNA"/>
</dbReference>
<dbReference type="PANTHER" id="PTHR33840">
    <property type="match status" value="1"/>
</dbReference>
<dbReference type="PANTHER" id="PTHR33840:SF1">
    <property type="entry name" value="TLE1 PHOSPHOLIPASE DOMAIN-CONTAINING PROTEIN"/>
    <property type="match status" value="1"/>
</dbReference>
<dbReference type="Proteomes" id="UP001500449">
    <property type="component" value="Unassembled WGS sequence"/>
</dbReference>
<proteinExistence type="predicted"/>
<sequence>MARWVVCCDGTWQGVAQDSNVRRLSGAYVPAAGDAAAHYVPGVGTSTWNVVANLRAGLTGAGLDSSILDGYDFLVRSWRPGDEIALFGFSRGAYTARSLAGMIGRVGLVDGHGPDGRDLDEAARRDAVRRAYRRYRAIGRTPQDDTWHAGLTLGYTPGDPDIPVRLVGVWDTVGALGIPTYLGVPDLGHSRERYEFLDVALNPHIPFARHAVSLDERRGPFRPTLWSPPAAGQDMVQAWFPGDHCDVGGGNPSTQLSDVALEWMAEQAAVAGLRFDLALVEGFDPSPLGPLHGADAGMKGAATEIAFQLRPRAVPRIDAPDISRSARTRHDLAGYRPTTTLEPGESATVTVAGAAAWTETGLWLVAGGRYRFEAKGDWRSAGYPSGPAGDTRLWHLSGRVFSSLFDGLQKGLQAVLANPEAALVGSRRQHDLPWMSLVGQVANESPRTSAQSPADPDQRIPIGEEAVAEIEREGYLHAYPNDALGFYGNNSGEVTLTVTRTA</sequence>
<protein>
    <recommendedName>
        <fullName evidence="1">T6SS Phospholipase effector Tle1-like catalytic domain-containing protein</fullName>
    </recommendedName>
</protein>
<evidence type="ECO:0000313" key="3">
    <source>
        <dbReference type="Proteomes" id="UP001500449"/>
    </source>
</evidence>
<organism evidence="2 3">
    <name type="scientific">Pseudonocardia ailaonensis</name>
    <dbReference type="NCBI Taxonomy" id="367279"/>
    <lineage>
        <taxon>Bacteria</taxon>
        <taxon>Bacillati</taxon>
        <taxon>Actinomycetota</taxon>
        <taxon>Actinomycetes</taxon>
        <taxon>Pseudonocardiales</taxon>
        <taxon>Pseudonocardiaceae</taxon>
        <taxon>Pseudonocardia</taxon>
    </lineage>
</organism>
<feature type="domain" description="T6SS Phospholipase effector Tle1-like catalytic" evidence="1">
    <location>
        <begin position="3"/>
        <end position="267"/>
    </location>
</feature>
<keyword evidence="3" id="KW-1185">Reference proteome</keyword>
<dbReference type="SUPFAM" id="SSF53474">
    <property type="entry name" value="alpha/beta-Hydrolases"/>
    <property type="match status" value="1"/>
</dbReference>
<evidence type="ECO:0000259" key="1">
    <source>
        <dbReference type="Pfam" id="PF09994"/>
    </source>
</evidence>
<reference evidence="2 3" key="1">
    <citation type="journal article" date="2019" name="Int. J. Syst. Evol. Microbiol.">
        <title>The Global Catalogue of Microorganisms (GCM) 10K type strain sequencing project: providing services to taxonomists for standard genome sequencing and annotation.</title>
        <authorList>
            <consortium name="The Broad Institute Genomics Platform"/>
            <consortium name="The Broad Institute Genome Sequencing Center for Infectious Disease"/>
            <person name="Wu L."/>
            <person name="Ma J."/>
        </authorList>
    </citation>
    <scope>NUCLEOTIDE SEQUENCE [LARGE SCALE GENOMIC DNA]</scope>
    <source>
        <strain evidence="2 3">JCM 16009</strain>
    </source>
</reference>
<dbReference type="RefSeq" id="WP_344418981.1">
    <property type="nucleotide sequence ID" value="NZ_BAAAQK010000012.1"/>
</dbReference>